<keyword evidence="1" id="KW-0472">Membrane</keyword>
<dbReference type="AlphaFoldDB" id="A0A6C0IA19"/>
<feature type="transmembrane region" description="Helical" evidence="1">
    <location>
        <begin position="37"/>
        <end position="69"/>
    </location>
</feature>
<proteinExistence type="predicted"/>
<organism evidence="2">
    <name type="scientific">viral metagenome</name>
    <dbReference type="NCBI Taxonomy" id="1070528"/>
    <lineage>
        <taxon>unclassified sequences</taxon>
        <taxon>metagenomes</taxon>
        <taxon>organismal metagenomes</taxon>
    </lineage>
</organism>
<reference evidence="2" key="1">
    <citation type="journal article" date="2020" name="Nature">
        <title>Giant virus diversity and host interactions through global metagenomics.</title>
        <authorList>
            <person name="Schulz F."/>
            <person name="Roux S."/>
            <person name="Paez-Espino D."/>
            <person name="Jungbluth S."/>
            <person name="Walsh D.A."/>
            <person name="Denef V.J."/>
            <person name="McMahon K.D."/>
            <person name="Konstantinidis K.T."/>
            <person name="Eloe-Fadrosh E.A."/>
            <person name="Kyrpides N.C."/>
            <person name="Woyke T."/>
        </authorList>
    </citation>
    <scope>NUCLEOTIDE SEQUENCE</scope>
    <source>
        <strain evidence="2">GVMAG-M-3300023184-62</strain>
    </source>
</reference>
<accession>A0A6C0IA19</accession>
<name>A0A6C0IA19_9ZZZZ</name>
<keyword evidence="1" id="KW-0812">Transmembrane</keyword>
<keyword evidence="1" id="KW-1133">Transmembrane helix</keyword>
<sequence length="175" mass="19162">MVYSKTTQAIVAGLIAIAFLFVPMLPTSILYATDNLIVRFLLLASLLGSIYFSPLVSIVTFLLVARIFIERNNEKLHRAKAFVNTSVPAGTNDPIIDSTGDIKDDQAHVDRTVHSDGHDELSYMPHDEIGSDEFGWNGSSSVGDYKHTLQGVTEGEQAANTVFTDVRPENTTNAF</sequence>
<evidence type="ECO:0000256" key="1">
    <source>
        <dbReference type="SAM" id="Phobius"/>
    </source>
</evidence>
<evidence type="ECO:0000313" key="2">
    <source>
        <dbReference type="EMBL" id="QHT89878.1"/>
    </source>
</evidence>
<dbReference type="EMBL" id="MN740152">
    <property type="protein sequence ID" value="QHT89878.1"/>
    <property type="molecule type" value="Genomic_DNA"/>
</dbReference>
<protein>
    <submittedName>
        <fullName evidence="2">Uncharacterized protein</fullName>
    </submittedName>
</protein>
<feature type="transmembrane region" description="Helical" evidence="1">
    <location>
        <begin position="9"/>
        <end position="31"/>
    </location>
</feature>